<keyword evidence="2" id="KW-1185">Reference proteome</keyword>
<protein>
    <submittedName>
        <fullName evidence="1">ABC transporter</fullName>
    </submittedName>
</protein>
<evidence type="ECO:0000313" key="2">
    <source>
        <dbReference type="Proteomes" id="UP001392437"/>
    </source>
</evidence>
<proteinExistence type="predicted"/>
<gene>
    <name evidence="1" type="ORF">PG999_012472</name>
</gene>
<accession>A0AAW0QCT6</accession>
<organism evidence="1 2">
    <name type="scientific">Apiospora kogelbergensis</name>
    <dbReference type="NCBI Taxonomy" id="1337665"/>
    <lineage>
        <taxon>Eukaryota</taxon>
        <taxon>Fungi</taxon>
        <taxon>Dikarya</taxon>
        <taxon>Ascomycota</taxon>
        <taxon>Pezizomycotina</taxon>
        <taxon>Sordariomycetes</taxon>
        <taxon>Xylariomycetidae</taxon>
        <taxon>Amphisphaeriales</taxon>
        <taxon>Apiosporaceae</taxon>
        <taxon>Apiospora</taxon>
    </lineage>
</organism>
<comment type="caution">
    <text evidence="1">The sequence shown here is derived from an EMBL/GenBank/DDBJ whole genome shotgun (WGS) entry which is preliminary data.</text>
</comment>
<name>A0AAW0QCT6_9PEZI</name>
<sequence length="201" mass="21940">MNGIVYGLDPILPLIVNVATAFFLSVGLDRSTTALVFSGFKKLGKKAQVQSDVEKMKDSGSSTGRRRRQRHLGVYLQFDARRKEIGTSERAEVLSSGMKHKLSLAIAVLGDPPVLMVDNEVGRGGAPALRASETHSMEAGDTLATRASITFRRLLAVGTTRELREAYRNVYHLHLVSVSAPVSPLREMVALEWVTETFSSA</sequence>
<reference evidence="1 2" key="1">
    <citation type="submission" date="2023-01" db="EMBL/GenBank/DDBJ databases">
        <title>Analysis of 21 Apiospora genomes using comparative genomics revels a genus with tremendous synthesis potential of carbohydrate active enzymes and secondary metabolites.</title>
        <authorList>
            <person name="Sorensen T."/>
        </authorList>
    </citation>
    <scope>NUCLEOTIDE SEQUENCE [LARGE SCALE GENOMIC DNA]</scope>
    <source>
        <strain evidence="1 2">CBS 117206</strain>
    </source>
</reference>
<dbReference type="Proteomes" id="UP001392437">
    <property type="component" value="Unassembled WGS sequence"/>
</dbReference>
<evidence type="ECO:0000313" key="1">
    <source>
        <dbReference type="EMBL" id="KAK8096528.1"/>
    </source>
</evidence>
<dbReference type="EMBL" id="JAQQWP010000010">
    <property type="protein sequence ID" value="KAK8096528.1"/>
    <property type="molecule type" value="Genomic_DNA"/>
</dbReference>
<dbReference type="AlphaFoldDB" id="A0AAW0QCT6"/>